<dbReference type="EMBL" id="JACIBU010000001">
    <property type="protein sequence ID" value="MBB3676699.1"/>
    <property type="molecule type" value="Genomic_DNA"/>
</dbReference>
<evidence type="ECO:0000313" key="4">
    <source>
        <dbReference type="Proteomes" id="UP000247602"/>
    </source>
</evidence>
<dbReference type="Proteomes" id="UP000580718">
    <property type="component" value="Unassembled WGS sequence"/>
</dbReference>
<keyword evidence="1" id="KW-0472">Membrane</keyword>
<dbReference type="Proteomes" id="UP000247602">
    <property type="component" value="Unassembled WGS sequence"/>
</dbReference>
<proteinExistence type="predicted"/>
<comment type="caution">
    <text evidence="3">The sequence shown here is derived from an EMBL/GenBank/DDBJ whole genome shotgun (WGS) entry which is preliminary data.</text>
</comment>
<sequence length="108" mass="11046">MIRSATGSVLTMLAAAVRLVASVVGGLILLYAVFVFFEANPANPLVEFTGGVRRSLGGFTEGLFNPSDPKIAETVNTALAALVWVVGGNLASKAITRLAPAGSARSKA</sequence>
<protein>
    <recommendedName>
        <fullName evidence="6">YggT family protein</fullName>
    </recommendedName>
</protein>
<keyword evidence="1" id="KW-1133">Transmembrane helix</keyword>
<evidence type="ECO:0000313" key="3">
    <source>
        <dbReference type="EMBL" id="PZA19572.1"/>
    </source>
</evidence>
<reference evidence="3 4" key="1">
    <citation type="submission" date="2018-06" db="EMBL/GenBank/DDBJ databases">
        <title>Draft genome sequence of Modestobacter versicolor CP153-2.</title>
        <authorList>
            <person name="Gundlapally S.R."/>
        </authorList>
    </citation>
    <scope>NUCLEOTIDE SEQUENCE [LARGE SCALE GENOMIC DNA]</scope>
    <source>
        <strain evidence="3 4">CP153-2</strain>
    </source>
</reference>
<accession>A0A323V4A4</accession>
<dbReference type="OrthoDB" id="5192539at2"/>
<dbReference type="AlphaFoldDB" id="A0A323V4A4"/>
<name>A0A323V4A4_9ACTN</name>
<evidence type="ECO:0000313" key="5">
    <source>
        <dbReference type="Proteomes" id="UP000580718"/>
    </source>
</evidence>
<evidence type="ECO:0008006" key="6">
    <source>
        <dbReference type="Google" id="ProtNLM"/>
    </source>
</evidence>
<evidence type="ECO:0000256" key="1">
    <source>
        <dbReference type="SAM" id="Phobius"/>
    </source>
</evidence>
<dbReference type="EMBL" id="QKNV01000308">
    <property type="protein sequence ID" value="PZA19572.1"/>
    <property type="molecule type" value="Genomic_DNA"/>
</dbReference>
<keyword evidence="4" id="KW-1185">Reference proteome</keyword>
<evidence type="ECO:0000313" key="2">
    <source>
        <dbReference type="EMBL" id="MBB3676699.1"/>
    </source>
</evidence>
<reference evidence="2 5" key="2">
    <citation type="submission" date="2020-08" db="EMBL/GenBank/DDBJ databases">
        <title>Sequencing the genomes of 1000 actinobacteria strains.</title>
        <authorList>
            <person name="Klenk H.-P."/>
        </authorList>
    </citation>
    <scope>NUCLEOTIDE SEQUENCE [LARGE SCALE GENOMIC DNA]</scope>
    <source>
        <strain evidence="2 5">DSM 16678</strain>
    </source>
</reference>
<gene>
    <name evidence="3" type="ORF">DMO24_20015</name>
    <name evidence="2" type="ORF">FHX36_002434</name>
</gene>
<organism evidence="3 4">
    <name type="scientific">Modestobacter versicolor</name>
    <dbReference type="NCBI Taxonomy" id="429133"/>
    <lineage>
        <taxon>Bacteria</taxon>
        <taxon>Bacillati</taxon>
        <taxon>Actinomycetota</taxon>
        <taxon>Actinomycetes</taxon>
        <taxon>Geodermatophilales</taxon>
        <taxon>Geodermatophilaceae</taxon>
        <taxon>Modestobacter</taxon>
    </lineage>
</organism>
<dbReference type="RefSeq" id="WP_110553995.1">
    <property type="nucleotide sequence ID" value="NZ_JACIBU010000001.1"/>
</dbReference>
<feature type="transmembrane region" description="Helical" evidence="1">
    <location>
        <begin position="12"/>
        <end position="37"/>
    </location>
</feature>
<keyword evidence="1" id="KW-0812">Transmembrane</keyword>